<dbReference type="InterPro" id="IPR032710">
    <property type="entry name" value="NTF2-like_dom_sf"/>
</dbReference>
<accession>A0A383WE51</accession>
<dbReference type="AlphaFoldDB" id="A0A383WE51"/>
<dbReference type="InterPro" id="IPR009959">
    <property type="entry name" value="Cyclase_SnoaL-like"/>
</dbReference>
<feature type="region of interest" description="Disordered" evidence="1">
    <location>
        <begin position="99"/>
        <end position="146"/>
    </location>
</feature>
<dbReference type="Gene3D" id="3.10.450.50">
    <property type="match status" value="2"/>
</dbReference>
<gene>
    <name evidence="2" type="ORF">BQ4739_LOCUS15987</name>
</gene>
<dbReference type="SUPFAM" id="SSF54427">
    <property type="entry name" value="NTF2-like"/>
    <property type="match status" value="2"/>
</dbReference>
<dbReference type="GO" id="GO:0030638">
    <property type="term" value="P:polyketide metabolic process"/>
    <property type="evidence" value="ECO:0007669"/>
    <property type="project" value="InterPro"/>
</dbReference>
<dbReference type="Proteomes" id="UP000256970">
    <property type="component" value="Unassembled WGS sequence"/>
</dbReference>
<dbReference type="PANTHER" id="PTHR38436">
    <property type="entry name" value="POLYKETIDE CYCLASE SNOAL-LIKE DOMAIN"/>
    <property type="match status" value="1"/>
</dbReference>
<dbReference type="EMBL" id="FNXT01001239">
    <property type="protein sequence ID" value="SZX75711.1"/>
    <property type="molecule type" value="Genomic_DNA"/>
</dbReference>
<proteinExistence type="predicted"/>
<evidence type="ECO:0000313" key="2">
    <source>
        <dbReference type="EMBL" id="SZX75711.1"/>
    </source>
</evidence>
<protein>
    <submittedName>
        <fullName evidence="2">Uncharacterized protein</fullName>
    </submittedName>
</protein>
<evidence type="ECO:0000256" key="1">
    <source>
        <dbReference type="SAM" id="MobiDB-lite"/>
    </source>
</evidence>
<dbReference type="PANTHER" id="PTHR38436:SF1">
    <property type="entry name" value="ESTER CYCLASE"/>
    <property type="match status" value="1"/>
</dbReference>
<keyword evidence="3" id="KW-1185">Reference proteome</keyword>
<reference evidence="2 3" key="1">
    <citation type="submission" date="2016-10" db="EMBL/GenBank/DDBJ databases">
        <authorList>
            <person name="Cai Z."/>
        </authorList>
    </citation>
    <scope>NUCLEOTIDE SEQUENCE [LARGE SCALE GENOMIC DNA]</scope>
</reference>
<feature type="compositionally biased region" description="Low complexity" evidence="1">
    <location>
        <begin position="111"/>
        <end position="134"/>
    </location>
</feature>
<organism evidence="2 3">
    <name type="scientific">Tetradesmus obliquus</name>
    <name type="common">Green alga</name>
    <name type="synonym">Acutodesmus obliquus</name>
    <dbReference type="NCBI Taxonomy" id="3088"/>
    <lineage>
        <taxon>Eukaryota</taxon>
        <taxon>Viridiplantae</taxon>
        <taxon>Chlorophyta</taxon>
        <taxon>core chlorophytes</taxon>
        <taxon>Chlorophyceae</taxon>
        <taxon>CS clade</taxon>
        <taxon>Sphaeropleales</taxon>
        <taxon>Scenedesmaceae</taxon>
        <taxon>Tetradesmus</taxon>
    </lineage>
</organism>
<name>A0A383WE51_TETOB</name>
<dbReference type="Pfam" id="PF07366">
    <property type="entry name" value="SnoaL"/>
    <property type="match status" value="1"/>
</dbReference>
<sequence>MSAVTWLSGHPKVREAAVALLEQIDAPASLEQLLDANVVWHDTLLLQHPLQGRPAVAAVFSWLQLALFDLQLKVEEVVSVEDHHILLYYTAAGTHTRPLRSNLGLHSGSSQQQQHHQHQQQQQQQRGQQQQQQQDVPPSGKPVSWTGSLVLRMQPDSAAAAGMAAVEAWHSWDPLFLYQQVGLSPSSDVPEAPPAAPVAVQDAAAAGPAAAQVASVSAEPAAAAAAAAADGGSQPEARKAVVQQYFDIYNSGDFARLPSIVHPSYHYYGLIDLQGAQGVAGMQAMMAGWWDALCPFNIGADWMLAAEGGRVIFRWVVQGLHTKAPLRGVAAAPGLDGQPRSIYSCGVTALSITTSSSSSSTAGGDGAEQQQIWRKVSHANGAELLRQLGVFGFHVTK</sequence>
<evidence type="ECO:0000313" key="3">
    <source>
        <dbReference type="Proteomes" id="UP000256970"/>
    </source>
</evidence>